<evidence type="ECO:0000256" key="9">
    <source>
        <dbReference type="ARBA" id="ARBA00022729"/>
    </source>
</evidence>
<evidence type="ECO:0000256" key="7">
    <source>
        <dbReference type="ARBA" id="ARBA00022527"/>
    </source>
</evidence>
<dbReference type="Gene3D" id="2.60.120.200">
    <property type="match status" value="1"/>
</dbReference>
<evidence type="ECO:0000256" key="16">
    <source>
        <dbReference type="PROSITE-ProRule" id="PRU10141"/>
    </source>
</evidence>
<keyword evidence="9 18" id="KW-0732">Signal</keyword>
<evidence type="ECO:0000256" key="13">
    <source>
        <dbReference type="ARBA" id="ARBA00022989"/>
    </source>
</evidence>
<evidence type="ECO:0000313" key="20">
    <source>
        <dbReference type="EMBL" id="CAD6256157.1"/>
    </source>
</evidence>
<dbReference type="InterPro" id="IPR001220">
    <property type="entry name" value="Legume_lectin_dom"/>
</dbReference>
<dbReference type="SUPFAM" id="SSF49899">
    <property type="entry name" value="Concanavalin A-like lectins/glucanases"/>
    <property type="match status" value="1"/>
</dbReference>
<dbReference type="InterPro" id="IPR019825">
    <property type="entry name" value="Lectin_legB_Mn/Ca_BS"/>
</dbReference>
<dbReference type="PROSITE" id="PS00307">
    <property type="entry name" value="LECTIN_LEGUME_BETA"/>
    <property type="match status" value="1"/>
</dbReference>
<evidence type="ECO:0000256" key="4">
    <source>
        <dbReference type="ARBA" id="ARBA00010217"/>
    </source>
</evidence>
<comment type="similarity">
    <text evidence="4">In the C-terminal section; belongs to the protein kinase superfamily. Ser/Thr protein kinase family.</text>
</comment>
<dbReference type="Gene3D" id="3.30.200.20">
    <property type="entry name" value="Phosphorylase Kinase, domain 1"/>
    <property type="match status" value="1"/>
</dbReference>
<evidence type="ECO:0000259" key="19">
    <source>
        <dbReference type="PROSITE" id="PS50011"/>
    </source>
</evidence>
<evidence type="ECO:0000256" key="3">
    <source>
        <dbReference type="ARBA" id="ARBA00008536"/>
    </source>
</evidence>
<keyword evidence="7" id="KW-0418">Kinase</keyword>
<dbReference type="AlphaFoldDB" id="A0A811QA47"/>
<keyword evidence="7" id="KW-0723">Serine/threonine-protein kinase</keyword>
<dbReference type="InterPro" id="IPR011009">
    <property type="entry name" value="Kinase-like_dom_sf"/>
</dbReference>
<keyword evidence="7" id="KW-0808">Transferase</keyword>
<keyword evidence="21" id="KW-1185">Reference proteome</keyword>
<organism evidence="20 21">
    <name type="scientific">Miscanthus lutarioriparius</name>
    <dbReference type="NCBI Taxonomy" id="422564"/>
    <lineage>
        <taxon>Eukaryota</taxon>
        <taxon>Viridiplantae</taxon>
        <taxon>Streptophyta</taxon>
        <taxon>Embryophyta</taxon>
        <taxon>Tracheophyta</taxon>
        <taxon>Spermatophyta</taxon>
        <taxon>Magnoliopsida</taxon>
        <taxon>Liliopsida</taxon>
        <taxon>Poales</taxon>
        <taxon>Poaceae</taxon>
        <taxon>PACMAD clade</taxon>
        <taxon>Panicoideae</taxon>
        <taxon>Andropogonodae</taxon>
        <taxon>Andropogoneae</taxon>
        <taxon>Saccharinae</taxon>
        <taxon>Miscanthus</taxon>
    </lineage>
</organism>
<dbReference type="OrthoDB" id="685606at2759"/>
<dbReference type="SUPFAM" id="SSF56112">
    <property type="entry name" value="Protein kinase-like (PK-like)"/>
    <property type="match status" value="1"/>
</dbReference>
<evidence type="ECO:0000256" key="8">
    <source>
        <dbReference type="ARBA" id="ARBA00022692"/>
    </source>
</evidence>
<evidence type="ECO:0000256" key="1">
    <source>
        <dbReference type="ARBA" id="ARBA00004236"/>
    </source>
</evidence>
<proteinExistence type="inferred from homology"/>
<evidence type="ECO:0000256" key="5">
    <source>
        <dbReference type="ARBA" id="ARBA00012513"/>
    </source>
</evidence>
<comment type="similarity">
    <text evidence="3">In the N-terminal section; belongs to the leguminous lectin family.</text>
</comment>
<keyword evidence="12 16" id="KW-0067">ATP-binding</keyword>
<keyword evidence="14 17" id="KW-0472">Membrane</keyword>
<feature type="chain" id="PRO_5032325577" description="non-specific serine/threonine protein kinase" evidence="18">
    <location>
        <begin position="27"/>
        <end position="619"/>
    </location>
</feature>
<accession>A0A811QA47</accession>
<dbReference type="GO" id="GO:0004674">
    <property type="term" value="F:protein serine/threonine kinase activity"/>
    <property type="evidence" value="ECO:0007669"/>
    <property type="project" value="UniProtKB-KW"/>
</dbReference>
<feature type="domain" description="Protein kinase" evidence="19">
    <location>
        <begin position="351"/>
        <end position="619"/>
    </location>
</feature>
<dbReference type="InterPro" id="IPR050528">
    <property type="entry name" value="L-type_Lectin-RKs"/>
</dbReference>
<comment type="caution">
    <text evidence="20">The sequence shown here is derived from an EMBL/GenBank/DDBJ whole genome shotgun (WGS) entry which is preliminary data.</text>
</comment>
<evidence type="ECO:0000256" key="10">
    <source>
        <dbReference type="ARBA" id="ARBA00022734"/>
    </source>
</evidence>
<evidence type="ECO:0000256" key="2">
    <source>
        <dbReference type="ARBA" id="ARBA00004479"/>
    </source>
</evidence>
<dbReference type="InterPro" id="IPR017441">
    <property type="entry name" value="Protein_kinase_ATP_BS"/>
</dbReference>
<dbReference type="CDD" id="cd06899">
    <property type="entry name" value="lectin_legume_LecRK_Arcelin_ConA"/>
    <property type="match status" value="1"/>
</dbReference>
<evidence type="ECO:0000256" key="12">
    <source>
        <dbReference type="ARBA" id="ARBA00022840"/>
    </source>
</evidence>
<dbReference type="Pfam" id="PF00139">
    <property type="entry name" value="Lectin_legB"/>
    <property type="match status" value="1"/>
</dbReference>
<keyword evidence="13 17" id="KW-1133">Transmembrane helix</keyword>
<dbReference type="PROSITE" id="PS00107">
    <property type="entry name" value="PROTEIN_KINASE_ATP"/>
    <property type="match status" value="1"/>
</dbReference>
<dbReference type="GO" id="GO:0005524">
    <property type="term" value="F:ATP binding"/>
    <property type="evidence" value="ECO:0007669"/>
    <property type="project" value="UniProtKB-UniRule"/>
</dbReference>
<name>A0A811QA47_9POAL</name>
<protein>
    <recommendedName>
        <fullName evidence="5">non-specific serine/threonine protein kinase</fullName>
        <ecNumber evidence="5">2.7.11.1</ecNumber>
    </recommendedName>
</protein>
<evidence type="ECO:0000313" key="21">
    <source>
        <dbReference type="Proteomes" id="UP000604825"/>
    </source>
</evidence>
<dbReference type="EMBL" id="CAJGYO010000010">
    <property type="protein sequence ID" value="CAD6256157.1"/>
    <property type="molecule type" value="Genomic_DNA"/>
</dbReference>
<feature type="signal peptide" evidence="18">
    <location>
        <begin position="1"/>
        <end position="26"/>
    </location>
</feature>
<reference evidence="20" key="1">
    <citation type="submission" date="2020-10" db="EMBL/GenBank/DDBJ databases">
        <authorList>
            <person name="Han B."/>
            <person name="Lu T."/>
            <person name="Zhao Q."/>
            <person name="Huang X."/>
            <person name="Zhao Y."/>
        </authorList>
    </citation>
    <scope>NUCLEOTIDE SEQUENCE</scope>
</reference>
<keyword evidence="8 17" id="KW-0812">Transmembrane</keyword>
<gene>
    <name evidence="20" type="ORF">NCGR_LOCUS39672</name>
</gene>
<evidence type="ECO:0000256" key="18">
    <source>
        <dbReference type="SAM" id="SignalP"/>
    </source>
</evidence>
<evidence type="ECO:0000256" key="15">
    <source>
        <dbReference type="ARBA" id="ARBA00023180"/>
    </source>
</evidence>
<dbReference type="InterPro" id="IPR000719">
    <property type="entry name" value="Prot_kinase_dom"/>
</dbReference>
<keyword evidence="10" id="KW-0430">Lectin</keyword>
<sequence length="619" mass="69136">MAWAASSAQLLFLFLLVSTCFLPTLSQQTNNSSVAVHSPLPQFSFSFNFTNPSNYDQSTDILLEGDAKVNGKLIDLTCDSFEQSSDSCTGRMSYRHPVPLYDDTTLASFSTSFTFQILFNKSLASMPPGDGIAFFLTGFPSSMPPRSEGQNLGLVSNDAAPYGPQQFVAVEFDTFYQNFDIPDPKYYHIGIDINSVHSKNTTMLPSPLELEGNMTATVKFDNITQILVASLKVGSHPEPIVVTSQLPDLRTLLPREVAVGFSASTGAVAELHQILAWSFNSTLVPTIPRKGHDNKTTILIIIGGLVLLVVVVWLILSCWKWINRHRGIEKQGKQGPTRFKYQDLAAATDNFCEERKLGQGFFGVVYRGYLKKLGCDVAVKEILNKSNVVPGPNNDSHFYAELNAITSVKHKNLVKLVGWCRGSSCNFVEFMCWCWKNKTNNRLFLVYELVPKGNLHDNLHKEETLPWETRSIRRTEAYLDPQCKKPVGMVEFSRSSDVYSFGILLLEIACGEQGGMLIREKVWQLYINRSLLRAADDRLKGEFSISEMETVLILGLWCSYLDNNKRPSMEQVMAVLEHGKQLPDLNSLDTTSVSAQMETYIDPQAPTSAASSSYEQMHE</sequence>
<dbReference type="PANTHER" id="PTHR27007">
    <property type="match status" value="1"/>
</dbReference>
<evidence type="ECO:0000256" key="11">
    <source>
        <dbReference type="ARBA" id="ARBA00022741"/>
    </source>
</evidence>
<feature type="binding site" evidence="16">
    <location>
        <position position="380"/>
    </location>
    <ligand>
        <name>ATP</name>
        <dbReference type="ChEBI" id="CHEBI:30616"/>
    </ligand>
</feature>
<dbReference type="GO" id="GO:0005886">
    <property type="term" value="C:plasma membrane"/>
    <property type="evidence" value="ECO:0007669"/>
    <property type="project" value="UniProtKB-SubCell"/>
</dbReference>
<dbReference type="EC" id="2.7.11.1" evidence="5"/>
<dbReference type="GO" id="GO:0030246">
    <property type="term" value="F:carbohydrate binding"/>
    <property type="evidence" value="ECO:0007669"/>
    <property type="project" value="UniProtKB-KW"/>
</dbReference>
<evidence type="ECO:0000256" key="17">
    <source>
        <dbReference type="SAM" id="Phobius"/>
    </source>
</evidence>
<dbReference type="Gene3D" id="1.10.510.10">
    <property type="entry name" value="Transferase(Phosphotransferase) domain 1"/>
    <property type="match status" value="1"/>
</dbReference>
<comment type="subcellular location">
    <subcellularLocation>
        <location evidence="1">Cell membrane</location>
    </subcellularLocation>
    <subcellularLocation>
        <location evidence="2">Membrane</location>
        <topology evidence="2">Single-pass type I membrane protein</topology>
    </subcellularLocation>
</comment>
<dbReference type="InterPro" id="IPR013320">
    <property type="entry name" value="ConA-like_dom_sf"/>
</dbReference>
<feature type="transmembrane region" description="Helical" evidence="17">
    <location>
        <begin position="298"/>
        <end position="322"/>
    </location>
</feature>
<keyword evidence="6" id="KW-1003">Cell membrane</keyword>
<keyword evidence="15" id="KW-0325">Glycoprotein</keyword>
<evidence type="ECO:0000256" key="6">
    <source>
        <dbReference type="ARBA" id="ARBA00022475"/>
    </source>
</evidence>
<evidence type="ECO:0000256" key="14">
    <source>
        <dbReference type="ARBA" id="ARBA00023136"/>
    </source>
</evidence>
<keyword evidence="11 16" id="KW-0547">Nucleotide-binding</keyword>
<dbReference type="Proteomes" id="UP000604825">
    <property type="component" value="Unassembled WGS sequence"/>
</dbReference>
<dbReference type="PROSITE" id="PS50011">
    <property type="entry name" value="PROTEIN_KINASE_DOM"/>
    <property type="match status" value="1"/>
</dbReference>
<dbReference type="Pfam" id="PF00069">
    <property type="entry name" value="Pkinase"/>
    <property type="match status" value="1"/>
</dbReference>